<organism evidence="1">
    <name type="scientific">Aphanomyces invadans</name>
    <dbReference type="NCBI Taxonomy" id="157072"/>
    <lineage>
        <taxon>Eukaryota</taxon>
        <taxon>Sar</taxon>
        <taxon>Stramenopiles</taxon>
        <taxon>Oomycota</taxon>
        <taxon>Saprolegniomycetes</taxon>
        <taxon>Saprolegniales</taxon>
        <taxon>Verrucalvaceae</taxon>
        <taxon>Aphanomyces</taxon>
    </lineage>
</organism>
<dbReference type="EMBL" id="KI913988">
    <property type="protein sequence ID" value="ETV93851.1"/>
    <property type="molecule type" value="Genomic_DNA"/>
</dbReference>
<proteinExistence type="predicted"/>
<reference evidence="1" key="1">
    <citation type="submission" date="2013-12" db="EMBL/GenBank/DDBJ databases">
        <title>The Genome Sequence of Aphanomyces invadans NJM9701.</title>
        <authorList>
            <consortium name="The Broad Institute Genomics Platform"/>
            <person name="Russ C."/>
            <person name="Tyler B."/>
            <person name="van West P."/>
            <person name="Dieguez-Uribeondo J."/>
            <person name="Young S.K."/>
            <person name="Zeng Q."/>
            <person name="Gargeya S."/>
            <person name="Fitzgerald M."/>
            <person name="Abouelleil A."/>
            <person name="Alvarado L."/>
            <person name="Chapman S.B."/>
            <person name="Gainer-Dewar J."/>
            <person name="Goldberg J."/>
            <person name="Griggs A."/>
            <person name="Gujja S."/>
            <person name="Hansen M."/>
            <person name="Howarth C."/>
            <person name="Imamovic A."/>
            <person name="Ireland A."/>
            <person name="Larimer J."/>
            <person name="McCowan C."/>
            <person name="Murphy C."/>
            <person name="Pearson M."/>
            <person name="Poon T.W."/>
            <person name="Priest M."/>
            <person name="Roberts A."/>
            <person name="Saif S."/>
            <person name="Shea T."/>
            <person name="Sykes S."/>
            <person name="Wortman J."/>
            <person name="Nusbaum C."/>
            <person name="Birren B."/>
        </authorList>
    </citation>
    <scope>NUCLEOTIDE SEQUENCE [LARGE SCALE GENOMIC DNA]</scope>
    <source>
        <strain evidence="1">NJM9701</strain>
    </source>
</reference>
<evidence type="ECO:0000313" key="1">
    <source>
        <dbReference type="EMBL" id="ETV93851.1"/>
    </source>
</evidence>
<dbReference type="GeneID" id="20089253"/>
<sequence length="123" mass="13569">MAGIREGYLLHLDAQNDNLGDIHYAALEEGMLKMYSSPDRQDAHLILSVSLARHSIEVDMVPFSDGNGLPCRFFVHLTPADGSCYDAMVESVTELATAQLRLIISITPSQRKRPSCYCSPTNV</sequence>
<dbReference type="OrthoDB" id="67345at2759"/>
<dbReference type="RefSeq" id="XP_008877411.1">
    <property type="nucleotide sequence ID" value="XM_008879189.1"/>
</dbReference>
<dbReference type="VEuPathDB" id="FungiDB:H310_12203"/>
<gene>
    <name evidence="1" type="ORF">H310_12203</name>
</gene>
<accession>A0A024TJS1</accession>
<dbReference type="AlphaFoldDB" id="A0A024TJS1"/>
<name>A0A024TJS1_9STRA</name>
<protein>
    <submittedName>
        <fullName evidence="1">Uncharacterized protein</fullName>
    </submittedName>
</protein>